<keyword evidence="2" id="KW-1185">Reference proteome</keyword>
<dbReference type="GO" id="GO:0005615">
    <property type="term" value="C:extracellular space"/>
    <property type="evidence" value="ECO:0007669"/>
    <property type="project" value="TreeGrafter"/>
</dbReference>
<dbReference type="Proteomes" id="UP000759131">
    <property type="component" value="Unassembled WGS sequence"/>
</dbReference>
<dbReference type="Pfam" id="PF02995">
    <property type="entry name" value="DUF229"/>
    <property type="match status" value="1"/>
</dbReference>
<sequence length="198" mass="22996">NVILNTCLKTKTFYDINRESDGMTIRMNWTKSGCKPICYYSPLKWSHESDHQFELTNENSSYKMDTEVTTIKDGYEFVKIYCFRNTDEFFLSQTAQSFDETIARSVYYEDIIPLIPTVNSIVNKTVPNITERDSLPNVMLINIPFVSNINFHRHLVKTSQLILNNTHFQQFKGYNKVGLNISLNGLLFGKNSRKGSRH</sequence>
<dbReference type="AlphaFoldDB" id="A0A7R9Q6L9"/>
<proteinExistence type="predicted"/>
<dbReference type="InterPro" id="IPR004245">
    <property type="entry name" value="DUF229"/>
</dbReference>
<dbReference type="PANTHER" id="PTHR10974">
    <property type="entry name" value="FI08016P-RELATED"/>
    <property type="match status" value="1"/>
</dbReference>
<gene>
    <name evidence="1" type="ORF">OSB1V03_LOCUS14977</name>
</gene>
<name>A0A7R9Q6L9_9ACAR</name>
<accession>A0A7R9Q6L9</accession>
<evidence type="ECO:0000313" key="2">
    <source>
        <dbReference type="Proteomes" id="UP000759131"/>
    </source>
</evidence>
<organism evidence="1">
    <name type="scientific">Medioppia subpectinata</name>
    <dbReference type="NCBI Taxonomy" id="1979941"/>
    <lineage>
        <taxon>Eukaryota</taxon>
        <taxon>Metazoa</taxon>
        <taxon>Ecdysozoa</taxon>
        <taxon>Arthropoda</taxon>
        <taxon>Chelicerata</taxon>
        <taxon>Arachnida</taxon>
        <taxon>Acari</taxon>
        <taxon>Acariformes</taxon>
        <taxon>Sarcoptiformes</taxon>
        <taxon>Oribatida</taxon>
        <taxon>Brachypylina</taxon>
        <taxon>Oppioidea</taxon>
        <taxon>Oppiidae</taxon>
        <taxon>Medioppia</taxon>
    </lineage>
</organism>
<protein>
    <submittedName>
        <fullName evidence="1">Uncharacterized protein</fullName>
    </submittedName>
</protein>
<feature type="non-terminal residue" evidence="1">
    <location>
        <position position="198"/>
    </location>
</feature>
<dbReference type="EMBL" id="CAJPIZ010014912">
    <property type="protein sequence ID" value="CAG2115011.1"/>
    <property type="molecule type" value="Genomic_DNA"/>
</dbReference>
<dbReference type="EMBL" id="OC869487">
    <property type="protein sequence ID" value="CAD7634581.1"/>
    <property type="molecule type" value="Genomic_DNA"/>
</dbReference>
<reference evidence="1" key="1">
    <citation type="submission" date="2020-11" db="EMBL/GenBank/DDBJ databases">
        <authorList>
            <person name="Tran Van P."/>
        </authorList>
    </citation>
    <scope>NUCLEOTIDE SEQUENCE</scope>
</reference>
<dbReference type="PANTHER" id="PTHR10974:SF1">
    <property type="entry name" value="FI08016P-RELATED"/>
    <property type="match status" value="1"/>
</dbReference>
<evidence type="ECO:0000313" key="1">
    <source>
        <dbReference type="EMBL" id="CAD7634581.1"/>
    </source>
</evidence>